<evidence type="ECO:0000313" key="2">
    <source>
        <dbReference type="Proteomes" id="UP000736787"/>
    </source>
</evidence>
<sequence>MGHIKVIVTKSLLDSGSSPLHLVVLTGVIGQ</sequence>
<dbReference type="EMBL" id="RCMK01000049">
    <property type="protein sequence ID" value="KAG2951612.1"/>
    <property type="molecule type" value="Genomic_DNA"/>
</dbReference>
<organism evidence="1 2">
    <name type="scientific">Phytophthora cactorum</name>
    <dbReference type="NCBI Taxonomy" id="29920"/>
    <lineage>
        <taxon>Eukaryota</taxon>
        <taxon>Sar</taxon>
        <taxon>Stramenopiles</taxon>
        <taxon>Oomycota</taxon>
        <taxon>Peronosporomycetes</taxon>
        <taxon>Peronosporales</taxon>
        <taxon>Peronosporaceae</taxon>
        <taxon>Phytophthora</taxon>
    </lineage>
</organism>
<proteinExistence type="predicted"/>
<evidence type="ECO:0000313" key="1">
    <source>
        <dbReference type="EMBL" id="KAG2951612.1"/>
    </source>
</evidence>
<name>A0A8T1LFD0_9STRA</name>
<dbReference type="AlphaFoldDB" id="A0A8T1LFD0"/>
<comment type="caution">
    <text evidence="1">The sequence shown here is derived from an EMBL/GenBank/DDBJ whole genome shotgun (WGS) entry which is preliminary data.</text>
</comment>
<reference evidence="1" key="1">
    <citation type="submission" date="2018-10" db="EMBL/GenBank/DDBJ databases">
        <title>Effector identification in a new, highly contiguous assembly of the strawberry crown rot pathogen Phytophthora cactorum.</title>
        <authorList>
            <person name="Armitage A.D."/>
            <person name="Nellist C.F."/>
            <person name="Bates H."/>
            <person name="Vickerstaff R.J."/>
            <person name="Harrison R.J."/>
        </authorList>
    </citation>
    <scope>NUCLEOTIDE SEQUENCE</scope>
    <source>
        <strain evidence="1">4040</strain>
    </source>
</reference>
<dbReference type="Proteomes" id="UP000736787">
    <property type="component" value="Unassembled WGS sequence"/>
</dbReference>
<accession>A0A8T1LFD0</accession>
<protein>
    <submittedName>
        <fullName evidence="1">Uncharacterized protein</fullName>
    </submittedName>
</protein>
<gene>
    <name evidence="1" type="ORF">PC117_g3461</name>
</gene>